<organism evidence="2">
    <name type="scientific">Arundo donax</name>
    <name type="common">Giant reed</name>
    <name type="synonym">Donax arundinaceus</name>
    <dbReference type="NCBI Taxonomy" id="35708"/>
    <lineage>
        <taxon>Eukaryota</taxon>
        <taxon>Viridiplantae</taxon>
        <taxon>Streptophyta</taxon>
        <taxon>Embryophyta</taxon>
        <taxon>Tracheophyta</taxon>
        <taxon>Spermatophyta</taxon>
        <taxon>Magnoliopsida</taxon>
        <taxon>Liliopsida</taxon>
        <taxon>Poales</taxon>
        <taxon>Poaceae</taxon>
        <taxon>PACMAD clade</taxon>
        <taxon>Arundinoideae</taxon>
        <taxon>Arundineae</taxon>
        <taxon>Arundo</taxon>
    </lineage>
</organism>
<feature type="region of interest" description="Disordered" evidence="1">
    <location>
        <begin position="1"/>
        <end position="41"/>
    </location>
</feature>
<dbReference type="AlphaFoldDB" id="A0A0A9ASH9"/>
<protein>
    <submittedName>
        <fullName evidence="2">Uncharacterized protein</fullName>
    </submittedName>
</protein>
<feature type="compositionally biased region" description="Basic residues" evidence="1">
    <location>
        <begin position="1"/>
        <end position="17"/>
    </location>
</feature>
<sequence>MHRHLTGCSSLKRKRLRLMGSQETTGHVNRPQTRTSGLIEA</sequence>
<evidence type="ECO:0000256" key="1">
    <source>
        <dbReference type="SAM" id="MobiDB-lite"/>
    </source>
</evidence>
<accession>A0A0A9ASH9</accession>
<dbReference type="EMBL" id="GBRH01246015">
    <property type="protein sequence ID" value="JAD51880.1"/>
    <property type="molecule type" value="Transcribed_RNA"/>
</dbReference>
<feature type="compositionally biased region" description="Polar residues" evidence="1">
    <location>
        <begin position="21"/>
        <end position="41"/>
    </location>
</feature>
<reference evidence="2" key="1">
    <citation type="submission" date="2014-09" db="EMBL/GenBank/DDBJ databases">
        <authorList>
            <person name="Magalhaes I.L.F."/>
            <person name="Oliveira U."/>
            <person name="Santos F.R."/>
            <person name="Vidigal T.H.D.A."/>
            <person name="Brescovit A.D."/>
            <person name="Santos A.J."/>
        </authorList>
    </citation>
    <scope>NUCLEOTIDE SEQUENCE</scope>
    <source>
        <tissue evidence="2">Shoot tissue taken approximately 20 cm above the soil surface</tissue>
    </source>
</reference>
<reference evidence="2" key="2">
    <citation type="journal article" date="2015" name="Data Brief">
        <title>Shoot transcriptome of the giant reed, Arundo donax.</title>
        <authorList>
            <person name="Barrero R.A."/>
            <person name="Guerrero F.D."/>
            <person name="Moolhuijzen P."/>
            <person name="Goolsby J.A."/>
            <person name="Tidwell J."/>
            <person name="Bellgard S.E."/>
            <person name="Bellgard M.I."/>
        </authorList>
    </citation>
    <scope>NUCLEOTIDE SEQUENCE</scope>
    <source>
        <tissue evidence="2">Shoot tissue taken approximately 20 cm above the soil surface</tissue>
    </source>
</reference>
<evidence type="ECO:0000313" key="2">
    <source>
        <dbReference type="EMBL" id="JAD51880.1"/>
    </source>
</evidence>
<name>A0A0A9ASH9_ARUDO</name>
<proteinExistence type="predicted"/>